<evidence type="ECO:0000256" key="1">
    <source>
        <dbReference type="ARBA" id="ARBA00009427"/>
    </source>
</evidence>
<evidence type="ECO:0000256" key="2">
    <source>
        <dbReference type="ARBA" id="ARBA00022679"/>
    </source>
</evidence>
<dbReference type="Proteomes" id="UP000006844">
    <property type="component" value="Chromosome"/>
</dbReference>
<dbReference type="KEGG" id="tsa:AciPR4_0622"/>
<dbReference type="PANTHER" id="PTHR21299">
    <property type="entry name" value="CYTIDYLATE KINASE/PANTOATE-BETA-ALANINE LIGASE"/>
    <property type="match status" value="1"/>
</dbReference>
<feature type="binding site" evidence="8">
    <location>
        <begin position="17"/>
        <end position="25"/>
    </location>
    <ligand>
        <name>ATP</name>
        <dbReference type="ChEBI" id="CHEBI:30616"/>
    </ligand>
</feature>
<dbReference type="RefSeq" id="WP_013567189.1">
    <property type="nucleotide sequence ID" value="NC_014963.1"/>
</dbReference>
<dbReference type="eggNOG" id="COG0283">
    <property type="taxonomic scope" value="Bacteria"/>
</dbReference>
<evidence type="ECO:0000313" key="10">
    <source>
        <dbReference type="EMBL" id="ADV81456.1"/>
    </source>
</evidence>
<dbReference type="InterPro" id="IPR011994">
    <property type="entry name" value="Cytidylate_kinase_dom"/>
</dbReference>
<dbReference type="STRING" id="401053.AciPR4_0622"/>
<evidence type="ECO:0000256" key="8">
    <source>
        <dbReference type="HAMAP-Rule" id="MF_00238"/>
    </source>
</evidence>
<dbReference type="NCBIfam" id="TIGR00017">
    <property type="entry name" value="cmk"/>
    <property type="match status" value="1"/>
</dbReference>
<protein>
    <recommendedName>
        <fullName evidence="8">Cytidylate kinase</fullName>
        <shortName evidence="8">CK</shortName>
        <ecNumber evidence="8">2.7.4.25</ecNumber>
    </recommendedName>
    <alternativeName>
        <fullName evidence="8">Cytidine monophosphate kinase</fullName>
        <shortName evidence="8">CMP kinase</shortName>
    </alternativeName>
</protein>
<dbReference type="PANTHER" id="PTHR21299:SF2">
    <property type="entry name" value="CYTIDYLATE KINASE"/>
    <property type="match status" value="1"/>
</dbReference>
<sequence length="229" mass="24744">MSSGVEQKRVKVVAIDGPAGAGKSTVAAHLARTFGLLNLETGAMYRALALKVSRKGVNPDDAAAVTGVTTGTKIVLEPSEAGNRVLLDGEDVTTQLRAPEVTALASRVSVHAEVRRWMVAEQRSMALASGRGVVMEGRDIGTEVFPDAIVKIFLDASAEMRGERRFEQNPVVSLDETVREMKNRDARDRSRTESPLRPAEDAVVVDTTGMKLDEVMARVDDLVRVAFSR</sequence>
<keyword evidence="11" id="KW-1185">Reference proteome</keyword>
<gene>
    <name evidence="8" type="primary">cmk</name>
    <name evidence="10" type="ordered locus">AciPR4_0622</name>
</gene>
<dbReference type="GO" id="GO:0015949">
    <property type="term" value="P:nucleobase-containing small molecule interconversion"/>
    <property type="evidence" value="ECO:0007669"/>
    <property type="project" value="TreeGrafter"/>
</dbReference>
<evidence type="ECO:0000256" key="5">
    <source>
        <dbReference type="ARBA" id="ARBA00022840"/>
    </source>
</evidence>
<dbReference type="HOGENOM" id="CLU_079959_0_2_0"/>
<dbReference type="CDD" id="cd02020">
    <property type="entry name" value="CMPK"/>
    <property type="match status" value="1"/>
</dbReference>
<evidence type="ECO:0000256" key="4">
    <source>
        <dbReference type="ARBA" id="ARBA00022777"/>
    </source>
</evidence>
<keyword evidence="8" id="KW-0963">Cytoplasm</keyword>
<name>E8V4Q2_TERSS</name>
<accession>E8V4Q2</accession>
<dbReference type="AlphaFoldDB" id="E8V4Q2"/>
<evidence type="ECO:0000256" key="7">
    <source>
        <dbReference type="ARBA" id="ARBA00048478"/>
    </source>
</evidence>
<dbReference type="OrthoDB" id="9807434at2"/>
<keyword evidence="3 8" id="KW-0547">Nucleotide-binding</keyword>
<keyword evidence="2 8" id="KW-0808">Transferase</keyword>
<organism evidence="10 11">
    <name type="scientific">Terriglobus saanensis (strain ATCC BAA-1853 / DSM 23119 / SP1PR4)</name>
    <dbReference type="NCBI Taxonomy" id="401053"/>
    <lineage>
        <taxon>Bacteria</taxon>
        <taxon>Pseudomonadati</taxon>
        <taxon>Acidobacteriota</taxon>
        <taxon>Terriglobia</taxon>
        <taxon>Terriglobales</taxon>
        <taxon>Acidobacteriaceae</taxon>
        <taxon>Terriglobus</taxon>
    </lineage>
</organism>
<comment type="subcellular location">
    <subcellularLocation>
        <location evidence="8">Cytoplasm</location>
    </subcellularLocation>
</comment>
<dbReference type="EMBL" id="CP002467">
    <property type="protein sequence ID" value="ADV81456.1"/>
    <property type="molecule type" value="Genomic_DNA"/>
</dbReference>
<evidence type="ECO:0000313" key="11">
    <source>
        <dbReference type="Proteomes" id="UP000006844"/>
    </source>
</evidence>
<dbReference type="InterPro" id="IPR027417">
    <property type="entry name" value="P-loop_NTPase"/>
</dbReference>
<reference evidence="10 11" key="1">
    <citation type="journal article" date="2012" name="Stand. Genomic Sci.">
        <title>Complete genome sequence of Terriglobus saanensis type strain SP1PR4(T), an Acidobacteria from tundra soil.</title>
        <authorList>
            <person name="Rawat S.R."/>
            <person name="Mannisto M.K."/>
            <person name="Starovoytov V."/>
            <person name="Goodwin L."/>
            <person name="Nolan M."/>
            <person name="Hauser L."/>
            <person name="Land M."/>
            <person name="Davenport K.W."/>
            <person name="Woyke T."/>
            <person name="Haggblom M.M."/>
        </authorList>
    </citation>
    <scope>NUCLEOTIDE SEQUENCE</scope>
    <source>
        <strain evidence="11">ATCC BAA-1853 / DSM 23119 / SP1PR4</strain>
    </source>
</reference>
<keyword evidence="5 8" id="KW-0067">ATP-binding</keyword>
<keyword evidence="4 8" id="KW-0418">Kinase</keyword>
<dbReference type="InterPro" id="IPR003136">
    <property type="entry name" value="Cytidylate_kin"/>
</dbReference>
<dbReference type="EC" id="2.7.4.25" evidence="8"/>
<feature type="domain" description="Cytidylate kinase" evidence="9">
    <location>
        <begin position="13"/>
        <end position="222"/>
    </location>
</feature>
<dbReference type="SUPFAM" id="SSF52540">
    <property type="entry name" value="P-loop containing nucleoside triphosphate hydrolases"/>
    <property type="match status" value="1"/>
</dbReference>
<dbReference type="GO" id="GO:0036430">
    <property type="term" value="F:CMP kinase activity"/>
    <property type="evidence" value="ECO:0007669"/>
    <property type="project" value="RHEA"/>
</dbReference>
<evidence type="ECO:0000256" key="6">
    <source>
        <dbReference type="ARBA" id="ARBA00047615"/>
    </source>
</evidence>
<comment type="similarity">
    <text evidence="1 8">Belongs to the cytidylate kinase family. Type 1 subfamily.</text>
</comment>
<evidence type="ECO:0000256" key="3">
    <source>
        <dbReference type="ARBA" id="ARBA00022741"/>
    </source>
</evidence>
<dbReference type="GO" id="GO:0036431">
    <property type="term" value="F:dCMP kinase activity"/>
    <property type="evidence" value="ECO:0007669"/>
    <property type="project" value="InterPro"/>
</dbReference>
<evidence type="ECO:0000259" key="9">
    <source>
        <dbReference type="Pfam" id="PF02224"/>
    </source>
</evidence>
<comment type="catalytic activity">
    <reaction evidence="6 8">
        <text>dCMP + ATP = dCDP + ADP</text>
        <dbReference type="Rhea" id="RHEA:25094"/>
        <dbReference type="ChEBI" id="CHEBI:30616"/>
        <dbReference type="ChEBI" id="CHEBI:57566"/>
        <dbReference type="ChEBI" id="CHEBI:58593"/>
        <dbReference type="ChEBI" id="CHEBI:456216"/>
        <dbReference type="EC" id="2.7.4.25"/>
    </reaction>
</comment>
<comment type="catalytic activity">
    <reaction evidence="7 8">
        <text>CMP + ATP = CDP + ADP</text>
        <dbReference type="Rhea" id="RHEA:11600"/>
        <dbReference type="ChEBI" id="CHEBI:30616"/>
        <dbReference type="ChEBI" id="CHEBI:58069"/>
        <dbReference type="ChEBI" id="CHEBI:60377"/>
        <dbReference type="ChEBI" id="CHEBI:456216"/>
        <dbReference type="EC" id="2.7.4.25"/>
    </reaction>
</comment>
<proteinExistence type="inferred from homology"/>
<dbReference type="GO" id="GO:0006220">
    <property type="term" value="P:pyrimidine nucleotide metabolic process"/>
    <property type="evidence" value="ECO:0007669"/>
    <property type="project" value="UniProtKB-UniRule"/>
</dbReference>
<dbReference type="Gene3D" id="3.40.50.300">
    <property type="entry name" value="P-loop containing nucleotide triphosphate hydrolases"/>
    <property type="match status" value="1"/>
</dbReference>
<dbReference type="GO" id="GO:0005829">
    <property type="term" value="C:cytosol"/>
    <property type="evidence" value="ECO:0007669"/>
    <property type="project" value="TreeGrafter"/>
</dbReference>
<dbReference type="Pfam" id="PF02224">
    <property type="entry name" value="Cytidylate_kin"/>
    <property type="match status" value="1"/>
</dbReference>
<dbReference type="GO" id="GO:0005524">
    <property type="term" value="F:ATP binding"/>
    <property type="evidence" value="ECO:0007669"/>
    <property type="project" value="UniProtKB-UniRule"/>
</dbReference>
<dbReference type="HAMAP" id="MF_00238">
    <property type="entry name" value="Cytidyl_kinase_type1"/>
    <property type="match status" value="1"/>
</dbReference>